<feature type="region of interest" description="Disordered" evidence="1">
    <location>
        <begin position="56"/>
        <end position="80"/>
    </location>
</feature>
<dbReference type="HOGENOM" id="CLU_2593684_0_0_1"/>
<keyword evidence="3" id="KW-1185">Reference proteome</keyword>
<reference evidence="2" key="1">
    <citation type="submission" date="2015-04" db="UniProtKB">
        <authorList>
            <consortium name="EnsemblPlants"/>
        </authorList>
    </citation>
    <scope>IDENTIFICATION</scope>
</reference>
<sequence length="80" mass="8188">MGEDARTDGGLVVVVAVSSAASSLCLVHDTSTSTGDDYFSLDDVHDNAFLIQSSSLSAARSGSSKNGGAGAPRKPRQREC</sequence>
<evidence type="ECO:0000313" key="3">
    <source>
        <dbReference type="Proteomes" id="UP000026961"/>
    </source>
</evidence>
<proteinExistence type="predicted"/>
<dbReference type="Proteomes" id="UP000026961">
    <property type="component" value="Chromosome 3"/>
</dbReference>
<dbReference type="EnsemblPlants" id="OGLUM03G30070.1">
    <property type="protein sequence ID" value="OGLUM03G30070.1"/>
    <property type="gene ID" value="OGLUM03G30070"/>
</dbReference>
<accession>A0A0D9ZBP4</accession>
<protein>
    <submittedName>
        <fullName evidence="2">Uncharacterized protein</fullName>
    </submittedName>
</protein>
<evidence type="ECO:0000256" key="1">
    <source>
        <dbReference type="SAM" id="MobiDB-lite"/>
    </source>
</evidence>
<dbReference type="STRING" id="40148.A0A0D9ZBP4"/>
<organism evidence="2">
    <name type="scientific">Oryza glumipatula</name>
    <dbReference type="NCBI Taxonomy" id="40148"/>
    <lineage>
        <taxon>Eukaryota</taxon>
        <taxon>Viridiplantae</taxon>
        <taxon>Streptophyta</taxon>
        <taxon>Embryophyta</taxon>
        <taxon>Tracheophyta</taxon>
        <taxon>Spermatophyta</taxon>
        <taxon>Magnoliopsida</taxon>
        <taxon>Liliopsida</taxon>
        <taxon>Poales</taxon>
        <taxon>Poaceae</taxon>
        <taxon>BOP clade</taxon>
        <taxon>Oryzoideae</taxon>
        <taxon>Oryzeae</taxon>
        <taxon>Oryzinae</taxon>
        <taxon>Oryza</taxon>
    </lineage>
</organism>
<evidence type="ECO:0000313" key="2">
    <source>
        <dbReference type="EnsemblPlants" id="OGLUM03G30070.1"/>
    </source>
</evidence>
<name>A0A0D9ZBP4_9ORYZ</name>
<dbReference type="AlphaFoldDB" id="A0A0D9ZBP4"/>
<dbReference type="Gramene" id="OGLUM03G30070.1">
    <property type="protein sequence ID" value="OGLUM03G30070.1"/>
    <property type="gene ID" value="OGLUM03G30070"/>
</dbReference>
<reference evidence="2" key="2">
    <citation type="submission" date="2018-05" db="EMBL/GenBank/DDBJ databases">
        <title>OgluRS3 (Oryza glumaepatula Reference Sequence Version 3).</title>
        <authorList>
            <person name="Zhang J."/>
            <person name="Kudrna D."/>
            <person name="Lee S."/>
            <person name="Talag J."/>
            <person name="Welchert J."/>
            <person name="Wing R.A."/>
        </authorList>
    </citation>
    <scope>NUCLEOTIDE SEQUENCE [LARGE SCALE GENOMIC DNA]</scope>
</reference>